<evidence type="ECO:0000259" key="5">
    <source>
        <dbReference type="SMART" id="SM00853"/>
    </source>
</evidence>
<dbReference type="InterPro" id="IPR014762">
    <property type="entry name" value="DNA_mismatch_repair_CS"/>
</dbReference>
<keyword evidence="3 4" id="KW-0234">DNA repair</keyword>
<dbReference type="Pfam" id="PF13589">
    <property type="entry name" value="HATPase_c_3"/>
    <property type="match status" value="1"/>
</dbReference>
<feature type="domain" description="DNA mismatch repair protein S5" evidence="6">
    <location>
        <begin position="219"/>
        <end position="336"/>
    </location>
</feature>
<dbReference type="Pfam" id="PF01119">
    <property type="entry name" value="DNA_mis_repair"/>
    <property type="match status" value="1"/>
</dbReference>
<protein>
    <recommendedName>
        <fullName evidence="4">DNA mismatch repair protein MutL</fullName>
    </recommendedName>
</protein>
<dbReference type="InterPro" id="IPR036890">
    <property type="entry name" value="HATPase_C_sf"/>
</dbReference>
<dbReference type="InterPro" id="IPR038973">
    <property type="entry name" value="MutL/Mlh/Pms-like"/>
</dbReference>
<dbReference type="PROSITE" id="PS00058">
    <property type="entry name" value="DNA_MISMATCH_REPAIR_1"/>
    <property type="match status" value="1"/>
</dbReference>
<dbReference type="InterPro" id="IPR002099">
    <property type="entry name" value="MutL/Mlh/PMS"/>
</dbReference>
<dbReference type="InterPro" id="IPR042120">
    <property type="entry name" value="MutL_C_dimsub"/>
</dbReference>
<dbReference type="CDD" id="cd16926">
    <property type="entry name" value="HATPase_MutL-MLH-PMS-like"/>
    <property type="match status" value="1"/>
</dbReference>
<dbReference type="Gene3D" id="3.30.1540.20">
    <property type="entry name" value="MutL, C-terminal domain, dimerisation subdomain"/>
    <property type="match status" value="1"/>
</dbReference>
<dbReference type="AlphaFoldDB" id="A0A532UW52"/>
<comment type="function">
    <text evidence="4">This protein is involved in the repair of mismatches in DNA. It is required for dam-dependent methyl-directed DNA mismatch repair. May act as a 'molecular matchmaker', a protein that promotes the formation of a stable complex between two or more DNA-binding proteins in an ATP-dependent manner without itself being part of a final effector complex.</text>
</comment>
<dbReference type="GO" id="GO:0016887">
    <property type="term" value="F:ATP hydrolysis activity"/>
    <property type="evidence" value="ECO:0007669"/>
    <property type="project" value="InterPro"/>
</dbReference>
<evidence type="ECO:0000259" key="6">
    <source>
        <dbReference type="SMART" id="SM01340"/>
    </source>
</evidence>
<accession>A0A532UW52</accession>
<evidence type="ECO:0000256" key="2">
    <source>
        <dbReference type="ARBA" id="ARBA00022763"/>
    </source>
</evidence>
<dbReference type="HAMAP" id="MF_00149">
    <property type="entry name" value="DNA_mis_repair"/>
    <property type="match status" value="1"/>
</dbReference>
<comment type="similarity">
    <text evidence="1 4">Belongs to the DNA mismatch repair MutL/HexB family.</text>
</comment>
<evidence type="ECO:0000256" key="3">
    <source>
        <dbReference type="ARBA" id="ARBA00023204"/>
    </source>
</evidence>
<dbReference type="NCBIfam" id="TIGR00585">
    <property type="entry name" value="mutl"/>
    <property type="match status" value="1"/>
</dbReference>
<dbReference type="Gene3D" id="3.30.230.10">
    <property type="match status" value="1"/>
</dbReference>
<dbReference type="SUPFAM" id="SSF55874">
    <property type="entry name" value="ATPase domain of HSP90 chaperone/DNA topoisomerase II/histidine kinase"/>
    <property type="match status" value="1"/>
</dbReference>
<gene>
    <name evidence="4" type="primary">mutL</name>
    <name evidence="7" type="ORF">CEE36_10375</name>
</gene>
<dbReference type="InterPro" id="IPR013507">
    <property type="entry name" value="DNA_mismatch_S5_2-like"/>
</dbReference>
<dbReference type="FunFam" id="3.30.565.10:FF:000003">
    <property type="entry name" value="DNA mismatch repair endonuclease MutL"/>
    <property type="match status" value="1"/>
</dbReference>
<dbReference type="GO" id="GO:0005524">
    <property type="term" value="F:ATP binding"/>
    <property type="evidence" value="ECO:0007669"/>
    <property type="project" value="InterPro"/>
</dbReference>
<dbReference type="InterPro" id="IPR020667">
    <property type="entry name" value="DNA_mismatch_repair_MutL"/>
</dbReference>
<evidence type="ECO:0000256" key="4">
    <source>
        <dbReference type="HAMAP-Rule" id="MF_00149"/>
    </source>
</evidence>
<evidence type="ECO:0000313" key="8">
    <source>
        <dbReference type="Proteomes" id="UP000317778"/>
    </source>
</evidence>
<dbReference type="InterPro" id="IPR020568">
    <property type="entry name" value="Ribosomal_Su5_D2-typ_SF"/>
</dbReference>
<dbReference type="InterPro" id="IPR042121">
    <property type="entry name" value="MutL_C_regsub"/>
</dbReference>
<dbReference type="EMBL" id="NJBO01000024">
    <property type="protein sequence ID" value="TKJ39166.1"/>
    <property type="molecule type" value="Genomic_DNA"/>
</dbReference>
<feature type="domain" description="MutL C-terminal dimerisation" evidence="5">
    <location>
        <begin position="397"/>
        <end position="534"/>
    </location>
</feature>
<dbReference type="SMART" id="SM00853">
    <property type="entry name" value="MutL_C"/>
    <property type="match status" value="1"/>
</dbReference>
<dbReference type="InterPro" id="IPR014721">
    <property type="entry name" value="Ribsml_uS5_D2-typ_fold_subgr"/>
</dbReference>
<dbReference type="SUPFAM" id="SSF54211">
    <property type="entry name" value="Ribosomal protein S5 domain 2-like"/>
    <property type="match status" value="1"/>
</dbReference>
<reference evidence="7 8" key="1">
    <citation type="submission" date="2017-06" db="EMBL/GenBank/DDBJ databases">
        <title>Novel microbial phyla capable of carbon fixation and sulfur reduction in deep-sea sediments.</title>
        <authorList>
            <person name="Huang J."/>
            <person name="Baker B."/>
            <person name="Wang Y."/>
        </authorList>
    </citation>
    <scope>NUCLEOTIDE SEQUENCE [LARGE SCALE GENOMIC DNA]</scope>
    <source>
        <strain evidence="7">B3_TA06</strain>
    </source>
</reference>
<dbReference type="Gene3D" id="3.30.1370.100">
    <property type="entry name" value="MutL, C-terminal domain, regulatory subdomain"/>
    <property type="match status" value="1"/>
</dbReference>
<comment type="caution">
    <text evidence="7">The sequence shown here is derived from an EMBL/GenBank/DDBJ whole genome shotgun (WGS) entry which is preliminary data.</text>
</comment>
<dbReference type="Pfam" id="PF08676">
    <property type="entry name" value="MutL_C"/>
    <property type="match status" value="1"/>
</dbReference>
<dbReference type="Proteomes" id="UP000317778">
    <property type="component" value="Unassembled WGS sequence"/>
</dbReference>
<keyword evidence="2 4" id="KW-0227">DNA damage</keyword>
<dbReference type="SUPFAM" id="SSF118116">
    <property type="entry name" value="DNA mismatch repair protein MutL"/>
    <property type="match status" value="1"/>
</dbReference>
<dbReference type="GO" id="GO:0032300">
    <property type="term" value="C:mismatch repair complex"/>
    <property type="evidence" value="ECO:0007669"/>
    <property type="project" value="InterPro"/>
</dbReference>
<dbReference type="GO" id="GO:0006298">
    <property type="term" value="P:mismatch repair"/>
    <property type="evidence" value="ECO:0007669"/>
    <property type="project" value="UniProtKB-UniRule"/>
</dbReference>
<sequence>MTEEVASLESRVGIRLLPPRIAAKIAAGEVIIRPSSVVKELLENSLDAGAAMIEVCIERGGKALVRVTDNGEGIAAQELQLAVQRFATSKLADAGDLERIQSYGFRGEALASMAEVSELVIESQRPEAESGMLLQIKAGKVTVRKEIVRTPGTTVSVRNLFFNLPARRAFLRSDPYERRLVLQKLRDYALLHHKIHIEVTSQRETLLSFQPVSDWIERVREVYPALRGVELIRVSEQHRLLKVEGFIVRPDQTGELRRMQRTFFNSRPVLYRAVYRAIMEGFGPQPSNRPPFFVLKLTAPPEMLDANIHPTKIEVRYREERFLFDFLAQAVRKAVHREAVKTLKFPTRPSSLRTDEKIERQIPIPTSPPSTPPSLIPKTPASTAPLEVKGYPDTHTGFWQLQNLYILAQTSSGLIIVDQHAAHERILYEEMLERLGNIPRQRLLFPLIVNLTPEECATFEEIADDLKGLGFEAKVFGPNQVIVETLPADSKIGPRDLCELFREFAETSEVKLGNRDKMAALIACKAAIKAGSTLSQAEMESLINRLFRCKTPFFCPHGRPTVIKFTMDDLSKRFGRI</sequence>
<organism evidence="7 8">
    <name type="scientific">candidate division TA06 bacterium B3_TA06</name>
    <dbReference type="NCBI Taxonomy" id="2012487"/>
    <lineage>
        <taxon>Bacteria</taxon>
        <taxon>Bacteria division TA06</taxon>
    </lineage>
</organism>
<dbReference type="PANTHER" id="PTHR10073:SF12">
    <property type="entry name" value="DNA MISMATCH REPAIR PROTEIN MLH1"/>
    <property type="match status" value="1"/>
</dbReference>
<name>A0A532UW52_UNCT6</name>
<dbReference type="InterPro" id="IPR014790">
    <property type="entry name" value="MutL_C"/>
</dbReference>
<dbReference type="GO" id="GO:0030983">
    <property type="term" value="F:mismatched DNA binding"/>
    <property type="evidence" value="ECO:0007669"/>
    <property type="project" value="InterPro"/>
</dbReference>
<dbReference type="SMART" id="SM01340">
    <property type="entry name" value="DNA_mis_repair"/>
    <property type="match status" value="1"/>
</dbReference>
<dbReference type="InterPro" id="IPR037198">
    <property type="entry name" value="MutL_C_sf"/>
</dbReference>
<dbReference type="GO" id="GO:0140664">
    <property type="term" value="F:ATP-dependent DNA damage sensor activity"/>
    <property type="evidence" value="ECO:0007669"/>
    <property type="project" value="InterPro"/>
</dbReference>
<evidence type="ECO:0000313" key="7">
    <source>
        <dbReference type="EMBL" id="TKJ39166.1"/>
    </source>
</evidence>
<evidence type="ECO:0000256" key="1">
    <source>
        <dbReference type="ARBA" id="ARBA00006082"/>
    </source>
</evidence>
<dbReference type="CDD" id="cd00782">
    <property type="entry name" value="MutL_Trans"/>
    <property type="match status" value="1"/>
</dbReference>
<dbReference type="Gene3D" id="3.30.565.10">
    <property type="entry name" value="Histidine kinase-like ATPase, C-terminal domain"/>
    <property type="match status" value="1"/>
</dbReference>
<proteinExistence type="inferred from homology"/>
<dbReference type="PANTHER" id="PTHR10073">
    <property type="entry name" value="DNA MISMATCH REPAIR PROTEIN MLH, PMS, MUTL"/>
    <property type="match status" value="1"/>
</dbReference>